<evidence type="ECO:0000256" key="4">
    <source>
        <dbReference type="ARBA" id="ARBA00023157"/>
    </source>
</evidence>
<feature type="disulfide bond" evidence="6">
    <location>
        <begin position="197"/>
        <end position="200"/>
    </location>
</feature>
<dbReference type="PROSITE" id="PS51211">
    <property type="entry name" value="VITELLOGENIN"/>
    <property type="match status" value="1"/>
</dbReference>
<dbReference type="SMART" id="SM00216">
    <property type="entry name" value="VWD"/>
    <property type="match status" value="1"/>
</dbReference>
<dbReference type="FunFam" id="1.25.10.20:FF:000002">
    <property type="entry name" value="Vitellogenin 7"/>
    <property type="match status" value="1"/>
</dbReference>
<dbReference type="InterPro" id="IPR015255">
    <property type="entry name" value="Vitellinogen_open_b-sht"/>
</dbReference>
<dbReference type="SUPFAM" id="SSF48431">
    <property type="entry name" value="Lipovitellin-phosvitin complex, superhelical domain"/>
    <property type="match status" value="1"/>
</dbReference>
<dbReference type="Gene3D" id="1.25.10.20">
    <property type="entry name" value="Vitellinogen, superhelical"/>
    <property type="match status" value="1"/>
</dbReference>
<dbReference type="SMART" id="SM01170">
    <property type="entry name" value="DUF1944"/>
    <property type="match status" value="1"/>
</dbReference>
<dbReference type="Pfam" id="PF09172">
    <property type="entry name" value="Vit_open_b-sht"/>
    <property type="match status" value="1"/>
</dbReference>
<feature type="signal peptide" evidence="8">
    <location>
        <begin position="1"/>
        <end position="18"/>
    </location>
</feature>
<evidence type="ECO:0000259" key="10">
    <source>
        <dbReference type="PROSITE" id="PS51233"/>
    </source>
</evidence>
<keyword evidence="1" id="KW-0597">Phosphoprotein</keyword>
<accession>A0A8C1YYF6</accession>
<dbReference type="Pfam" id="PF09175">
    <property type="entry name" value="Vit_b-sht_shell"/>
    <property type="match status" value="1"/>
</dbReference>
<dbReference type="SMART" id="SM01169">
    <property type="entry name" value="DUF1943"/>
    <property type="match status" value="1"/>
</dbReference>
<evidence type="ECO:0000256" key="1">
    <source>
        <dbReference type="ARBA" id="ARBA00022553"/>
    </source>
</evidence>
<dbReference type="GO" id="GO:0032355">
    <property type="term" value="P:response to estradiol"/>
    <property type="evidence" value="ECO:0007669"/>
    <property type="project" value="TreeGrafter"/>
</dbReference>
<dbReference type="Gene3D" id="2.20.50.20">
    <property type="entry name" value="Lipovitellin. Chain A, domain 3"/>
    <property type="match status" value="1"/>
</dbReference>
<evidence type="ECO:0000313" key="11">
    <source>
        <dbReference type="Ensembl" id="ENSCCRP00015039803.1"/>
    </source>
</evidence>
<keyword evidence="2 8" id="KW-0732">Signal</keyword>
<reference evidence="11" key="1">
    <citation type="submission" date="2025-08" db="UniProtKB">
        <authorList>
            <consortium name="Ensembl"/>
        </authorList>
    </citation>
    <scope>IDENTIFICATION</scope>
</reference>
<dbReference type="InterPro" id="IPR050733">
    <property type="entry name" value="Vitellogenin/Apolipophorin"/>
</dbReference>
<dbReference type="PANTHER" id="PTHR23345:SF9">
    <property type="entry name" value="VITELLOGENIN-RELATED"/>
    <property type="match status" value="1"/>
</dbReference>
<dbReference type="InterPro" id="IPR015816">
    <property type="entry name" value="Vitellinogen_b-sht_N"/>
</dbReference>
<evidence type="ECO:0000256" key="3">
    <source>
        <dbReference type="ARBA" id="ARBA00022761"/>
    </source>
</evidence>
<evidence type="ECO:0000313" key="12">
    <source>
        <dbReference type="Proteomes" id="UP000694700"/>
    </source>
</evidence>
<dbReference type="InterPro" id="IPR015817">
    <property type="entry name" value="Vitellinogen_open_b-sht_sub1"/>
</dbReference>
<dbReference type="PROSITE" id="PS51233">
    <property type="entry name" value="VWFD"/>
    <property type="match status" value="1"/>
</dbReference>
<dbReference type="InterPro" id="IPR001747">
    <property type="entry name" value="Vitellogenin_N"/>
</dbReference>
<dbReference type="InterPro" id="IPR011030">
    <property type="entry name" value="Lipovitellin_superhlx_dom"/>
</dbReference>
<dbReference type="PANTHER" id="PTHR23345">
    <property type="entry name" value="VITELLOGENIN-RELATED"/>
    <property type="match status" value="1"/>
</dbReference>
<dbReference type="Ensembl" id="ENSCCRT00015041161.1">
    <property type="protein sequence ID" value="ENSCCRP00015039803.1"/>
    <property type="gene ID" value="ENSCCRG00015009954.1"/>
</dbReference>
<evidence type="ECO:0000256" key="8">
    <source>
        <dbReference type="SAM" id="SignalP"/>
    </source>
</evidence>
<protein>
    <submittedName>
        <fullName evidence="11">Vitellogenin 2</fullName>
    </submittedName>
</protein>
<feature type="chain" id="PRO_5034406695" evidence="8">
    <location>
        <begin position="19"/>
        <end position="1594"/>
    </location>
</feature>
<dbReference type="Gene3D" id="2.20.80.10">
    <property type="entry name" value="Lipovitellin-phosvitin complex, chain A, domain 4"/>
    <property type="match status" value="1"/>
</dbReference>
<dbReference type="GO" id="GO:0045735">
    <property type="term" value="F:nutrient reservoir activity"/>
    <property type="evidence" value="ECO:0007669"/>
    <property type="project" value="UniProtKB-KW"/>
</dbReference>
<dbReference type="GO" id="GO:0005319">
    <property type="term" value="F:lipid transporter activity"/>
    <property type="evidence" value="ECO:0007669"/>
    <property type="project" value="InterPro"/>
</dbReference>
<evidence type="ECO:0000256" key="5">
    <source>
        <dbReference type="ARBA" id="ARBA00023180"/>
    </source>
</evidence>
<feature type="disulfide bond" evidence="6">
    <location>
        <begin position="155"/>
        <end position="181"/>
    </location>
</feature>
<dbReference type="InterPro" id="IPR037088">
    <property type="entry name" value="Vitellinogen_b-sht_shell_sf"/>
</dbReference>
<evidence type="ECO:0000259" key="9">
    <source>
        <dbReference type="PROSITE" id="PS51211"/>
    </source>
</evidence>
<evidence type="ECO:0000256" key="7">
    <source>
        <dbReference type="SAM" id="MobiDB-lite"/>
    </source>
</evidence>
<feature type="domain" description="Vitellogenin" evidence="9">
    <location>
        <begin position="17"/>
        <end position="655"/>
    </location>
</feature>
<organism evidence="11 12">
    <name type="scientific">Cyprinus carpio</name>
    <name type="common">Common carp</name>
    <dbReference type="NCBI Taxonomy" id="7962"/>
    <lineage>
        <taxon>Eukaryota</taxon>
        <taxon>Metazoa</taxon>
        <taxon>Chordata</taxon>
        <taxon>Craniata</taxon>
        <taxon>Vertebrata</taxon>
        <taxon>Euteleostomi</taxon>
        <taxon>Actinopterygii</taxon>
        <taxon>Neopterygii</taxon>
        <taxon>Teleostei</taxon>
        <taxon>Ostariophysi</taxon>
        <taxon>Cypriniformes</taxon>
        <taxon>Cyprinidae</taxon>
        <taxon>Cyprininae</taxon>
        <taxon>Cyprinus</taxon>
    </lineage>
</organism>
<comment type="caution">
    <text evidence="6">Lacks conserved residue(s) required for the propagation of feature annotation.</text>
</comment>
<evidence type="ECO:0000256" key="6">
    <source>
        <dbReference type="PROSITE-ProRule" id="PRU00557"/>
    </source>
</evidence>
<dbReference type="Gene3D" id="2.20.90.10">
    <property type="entry name" value="Vitellinogen, beta-sheet shell domain"/>
    <property type="match status" value="1"/>
</dbReference>
<keyword evidence="3" id="KW-0758">Storage protein</keyword>
<dbReference type="SMART" id="SM00638">
    <property type="entry name" value="LPD_N"/>
    <property type="match status" value="1"/>
</dbReference>
<gene>
    <name evidence="11" type="primary">LOC109046983</name>
</gene>
<feature type="region of interest" description="Disordered" evidence="7">
    <location>
        <begin position="1067"/>
        <end position="1106"/>
    </location>
</feature>
<name>A0A8C1YYF6_CYPCA</name>
<keyword evidence="5" id="KW-0325">Glycoprotein</keyword>
<dbReference type="FunFam" id="2.20.80.10:FF:000001">
    <property type="entry name" value="Vitellogenin 7"/>
    <property type="match status" value="1"/>
</dbReference>
<proteinExistence type="predicted"/>
<dbReference type="FunFam" id="2.20.90.10:FF:000001">
    <property type="entry name" value="Vitellogenin 7"/>
    <property type="match status" value="1"/>
</dbReference>
<dbReference type="GO" id="GO:0071391">
    <property type="term" value="P:cellular response to estrogen stimulus"/>
    <property type="evidence" value="ECO:0007669"/>
    <property type="project" value="TreeGrafter"/>
</dbReference>
<dbReference type="InterPro" id="IPR015819">
    <property type="entry name" value="Lipid_transp_b-sht_shell"/>
</dbReference>
<dbReference type="Pfam" id="PF00094">
    <property type="entry name" value="VWD"/>
    <property type="match status" value="1"/>
</dbReference>
<feature type="domain" description="VWFD" evidence="10">
    <location>
        <begin position="1333"/>
        <end position="1503"/>
    </location>
</feature>
<dbReference type="Gene3D" id="2.30.230.10">
    <property type="entry name" value="Lipovitellin, beta-sheet shell regions, chain A"/>
    <property type="match status" value="1"/>
</dbReference>
<evidence type="ECO:0000256" key="2">
    <source>
        <dbReference type="ARBA" id="ARBA00022729"/>
    </source>
</evidence>
<dbReference type="FunFam" id="2.30.230.10:FF:000002">
    <property type="entry name" value="Vitellogenin 7"/>
    <property type="match status" value="1"/>
</dbReference>
<dbReference type="Proteomes" id="UP000694700">
    <property type="component" value="Unplaced"/>
</dbReference>
<dbReference type="SUPFAM" id="SSF56968">
    <property type="entry name" value="Lipovitellin-phosvitin complex, beta-sheet shell regions"/>
    <property type="match status" value="3"/>
</dbReference>
<dbReference type="InterPro" id="IPR015258">
    <property type="entry name" value="Vitellinogen_b-sht_shell"/>
</dbReference>
<dbReference type="InterPro" id="IPR001846">
    <property type="entry name" value="VWF_type-D"/>
</dbReference>
<feature type="compositionally biased region" description="Low complexity" evidence="7">
    <location>
        <begin position="1073"/>
        <end position="1103"/>
    </location>
</feature>
<keyword evidence="4 6" id="KW-1015">Disulfide bond</keyword>
<dbReference type="Pfam" id="PF01347">
    <property type="entry name" value="Vitellogenin_N"/>
    <property type="match status" value="1"/>
</dbReference>
<sequence length="1594" mass="174721">MRAVVLALTLAFVVPEFALDKTYVYNYEALLLGGLPQEGLARAGIKVNSKVHLSAVTENTFLMKLMDPLIYEYAGIWPKDPFVPATKLTSALAAQLQIPIKFEYANGVVGKVFAPAGVSPTVLNLHRGILNILQLNLKKTQNIYELQEAGAQGVCRTHYVINEDPKSNHITVTKSKDLSHCQERIMKDIGLAYTERCAECTKRVKSLIEMATYNYIMKPSSTGALITEATVEEVHQFSPFNEIHGAAMMEAKQRLAFVEIEKTPVVPNKDDYLARGSLQYEFATEILQTPIQLIKISNAPVQIVEVLKHLVVNNVAMVHDDAPLKFVQLIQLLRVSTLENIEAIWTQFKNEPAYRRWILDALPSVGTPVIVKFIKEKFLAGELTLPEFIQALVVALQMITADLDTIQLTASLAMHEKIAKIPALREVVMLGYGSMIARHCVAVPTCSAELLRPIHEIAAEATSKNDIHEITLALKVLGNAGHPASLKPIMKLLPGLRTAATSLPLRVQVDAILALRNIAKKEPKLVQPVALQLVLDRALHPEVRMVACIVLFETKPSVALMSSLAGSLKTETNMQVASFTYSHIKSLTRITAPDMAAVAGAAHVAIKLLSHKLDRLSFRFSRALKFDIYQSPLMIGAAASAYMINDAATILPRAVVAKARAYLAGAAADVLEIGVRTEGIQEALLKSPAADESVDRITKIKRTLRAVSYLYALPTSQPLASAYVKLFGQEVAFARIDRAIIEQAISLATGPKSRELLKAALKALQKGTALQYAKPLLAAEVRRILPTAVGLPMELSLYTAAVAAASINIQATITPPLPEEIETMTLEQLKKTDVQLQAEARPSIALQTFAVMGVNTALIQAAVMARGKIRTIAPGKVAARADILKGNYKVEALPVEVPEHIAAVSFETLAVARNIEDPTAERIVPLVPELSLQNRQTHLAGSVSHTCISSEILDPEMPHDAPLRAPAPFDKTLCLAVPYIGIKGCVEVHSHNAAFIRNDPLFCIIGQHSSVVLAVAEGPAVERLELEVQVGPRAAERLLKQISLIDEETPEGKAFLLKLREILETEDKNRPVSSESNSNSSRSSSSRSSSSSSSSSGSSMSSSRVTKVRTRDLAANTILNACSFFQAKYLGNAVPPVFAIIARAVRVDHKLLGYQLAAFFDKPAARVQLIVSSIAENDNWKLCADGVLLSKHKVTTKVAWGTECQQYAVITKAEAGILGEFPAVRLELEWERLPILITNYAKKLSKHIPMAALQTGFRFERAKNSEKEIELTVALPSKRSLNVIVRVPEMTLSRMAIPLPVTIPINPDGTLSIHIDQDILFRVQNYIYDYTTAQCSMMQDTITTFNNRRYKNEMPISCYQVLAQDCTPELKFVVLLKKDQESEKNHLNIKLADINVDLYALGTHAKVKINEMEVPISSLPYQHPSGSIQIREKADGLSLYASGHGLQEVYFASVADWMKGRTCGLCGKADGEIRQEYTTPSGYLTKSSVSFAHSWVLPAESCRDASQCRMKLESVKLEKQVILNGQESKCYSVEPVLRCLPGCAPIRTTPVTIGYHCLSTLSNLNMLDGIYEKSVDLRETTDAHVACRCSEQCA</sequence>